<evidence type="ECO:0000313" key="20">
    <source>
        <dbReference type="EMBL" id="WIY50534.1"/>
    </source>
</evidence>
<accession>A0ABY9AUJ3</accession>
<organism evidence="20 21">
    <name type="scientific">Paracidovorax citrulli</name>
    <name type="common">Acidovorax citrulli</name>
    <dbReference type="NCBI Taxonomy" id="80869"/>
    <lineage>
        <taxon>Bacteria</taxon>
        <taxon>Pseudomonadati</taxon>
        <taxon>Pseudomonadota</taxon>
        <taxon>Betaproteobacteria</taxon>
        <taxon>Burkholderiales</taxon>
        <taxon>Comamonadaceae</taxon>
        <taxon>Paracidovorax</taxon>
    </lineage>
</organism>
<dbReference type="InterPro" id="IPR036942">
    <property type="entry name" value="Beta-barrel_TonB_sf"/>
</dbReference>
<dbReference type="Gene3D" id="2.40.170.20">
    <property type="entry name" value="TonB-dependent receptor, beta-barrel domain"/>
    <property type="match status" value="1"/>
</dbReference>
<dbReference type="PROSITE" id="PS52016">
    <property type="entry name" value="TONB_DEPENDENT_REC_3"/>
    <property type="match status" value="1"/>
</dbReference>
<dbReference type="EMBL" id="CP127363">
    <property type="protein sequence ID" value="WIY50534.1"/>
    <property type="molecule type" value="Genomic_DNA"/>
</dbReference>
<evidence type="ECO:0000256" key="5">
    <source>
        <dbReference type="ARBA" id="ARBA00022496"/>
    </source>
</evidence>
<evidence type="ECO:0000256" key="6">
    <source>
        <dbReference type="ARBA" id="ARBA00022692"/>
    </source>
</evidence>
<evidence type="ECO:0000313" key="21">
    <source>
        <dbReference type="Proteomes" id="UP001242732"/>
    </source>
</evidence>
<evidence type="ECO:0000256" key="8">
    <source>
        <dbReference type="ARBA" id="ARBA00023004"/>
    </source>
</evidence>
<feature type="domain" description="TonB-dependent receptor-like beta-barrel" evidence="18">
    <location>
        <begin position="245"/>
        <end position="673"/>
    </location>
</feature>
<keyword evidence="11 14" id="KW-0472">Membrane</keyword>
<dbReference type="Gene3D" id="2.170.130.10">
    <property type="entry name" value="TonB-dependent receptor, plug domain"/>
    <property type="match status" value="1"/>
</dbReference>
<keyword evidence="3 14" id="KW-0813">Transport</keyword>
<evidence type="ECO:0000256" key="15">
    <source>
        <dbReference type="PROSITE-ProRule" id="PRU10144"/>
    </source>
</evidence>
<evidence type="ECO:0000256" key="17">
    <source>
        <dbReference type="SAM" id="MobiDB-lite"/>
    </source>
</evidence>
<evidence type="ECO:0000256" key="1">
    <source>
        <dbReference type="ARBA" id="ARBA00004571"/>
    </source>
</evidence>
<keyword evidence="13 14" id="KW-0998">Cell outer membrane</keyword>
<reference evidence="20 21" key="1">
    <citation type="submission" date="2023-06" db="EMBL/GenBank/DDBJ databases">
        <authorList>
            <person name="Ham H."/>
            <person name="Park D.S."/>
        </authorList>
    </citation>
    <scope>NUCLEOTIDE SEQUENCE [LARGE SCALE GENOMIC DNA]</scope>
    <source>
        <strain evidence="20 21">KACC 17005</strain>
    </source>
</reference>
<keyword evidence="12 20" id="KW-0675">Receptor</keyword>
<gene>
    <name evidence="20" type="ORF">QRO08_08200</name>
</gene>
<dbReference type="InterPro" id="IPR037066">
    <property type="entry name" value="Plug_dom_sf"/>
</dbReference>
<feature type="region of interest" description="Disordered" evidence="17">
    <location>
        <begin position="40"/>
        <end position="67"/>
    </location>
</feature>
<evidence type="ECO:0000256" key="7">
    <source>
        <dbReference type="ARBA" id="ARBA00022729"/>
    </source>
</evidence>
<dbReference type="Pfam" id="PF00593">
    <property type="entry name" value="TonB_dep_Rec_b-barrel"/>
    <property type="match status" value="1"/>
</dbReference>
<dbReference type="PROSITE" id="PS01156">
    <property type="entry name" value="TONB_DEPENDENT_REC_2"/>
    <property type="match status" value="1"/>
</dbReference>
<dbReference type="InterPro" id="IPR010105">
    <property type="entry name" value="TonB_sidphr_rcpt"/>
</dbReference>
<keyword evidence="8" id="KW-0408">Iron</keyword>
<dbReference type="InterPro" id="IPR039426">
    <property type="entry name" value="TonB-dep_rcpt-like"/>
</dbReference>
<dbReference type="SUPFAM" id="SSF56935">
    <property type="entry name" value="Porins"/>
    <property type="match status" value="1"/>
</dbReference>
<evidence type="ECO:0000259" key="18">
    <source>
        <dbReference type="Pfam" id="PF00593"/>
    </source>
</evidence>
<keyword evidence="21" id="KW-1185">Reference proteome</keyword>
<feature type="short sequence motif" description="TonB C-terminal box" evidence="15">
    <location>
        <begin position="686"/>
        <end position="703"/>
    </location>
</feature>
<dbReference type="PANTHER" id="PTHR32552">
    <property type="entry name" value="FERRICHROME IRON RECEPTOR-RELATED"/>
    <property type="match status" value="1"/>
</dbReference>
<dbReference type="Proteomes" id="UP001242732">
    <property type="component" value="Chromosome"/>
</dbReference>
<evidence type="ECO:0000256" key="10">
    <source>
        <dbReference type="ARBA" id="ARBA00023077"/>
    </source>
</evidence>
<evidence type="ECO:0000256" key="14">
    <source>
        <dbReference type="PROSITE-ProRule" id="PRU01360"/>
    </source>
</evidence>
<keyword evidence="7" id="KW-0732">Signal</keyword>
<dbReference type="NCBIfam" id="TIGR01783">
    <property type="entry name" value="TonB-siderophor"/>
    <property type="match status" value="1"/>
</dbReference>
<keyword evidence="5" id="KW-0410">Iron transport</keyword>
<comment type="similarity">
    <text evidence="2 14 16">Belongs to the TonB-dependent receptor family.</text>
</comment>
<keyword evidence="6 14" id="KW-0812">Transmembrane</keyword>
<evidence type="ECO:0000256" key="4">
    <source>
        <dbReference type="ARBA" id="ARBA00022452"/>
    </source>
</evidence>
<dbReference type="CDD" id="cd01347">
    <property type="entry name" value="ligand_gated_channel"/>
    <property type="match status" value="1"/>
</dbReference>
<name>A0ABY9AUJ3_PARCI</name>
<feature type="domain" description="TonB-dependent receptor plug" evidence="19">
    <location>
        <begin position="59"/>
        <end position="162"/>
    </location>
</feature>
<dbReference type="Pfam" id="PF07715">
    <property type="entry name" value="Plug"/>
    <property type="match status" value="1"/>
</dbReference>
<protein>
    <submittedName>
        <fullName evidence="20">TonB-dependent receptor</fullName>
    </submittedName>
</protein>
<dbReference type="RefSeq" id="WP_011795176.1">
    <property type="nucleotide sequence ID" value="NZ_CP023687.1"/>
</dbReference>
<proteinExistence type="inferred from homology"/>
<dbReference type="InterPro" id="IPR000531">
    <property type="entry name" value="Beta-barrel_TonB"/>
</dbReference>
<sequence length="703" mass="75521">MRNIGLALLLGSTGAPAQEGPAPAPTLGTVEVRAERAAPGSSLGLDIPQDVGSRLGLTPRETPASVSAMDAEDIAGRDLTRAQDVATRMPGITESPAPGNGGTSLSARGFVGHNSVAQLIDGTRLAVAAGTVTYPFSTWPLASVEVLRGPASVLYGDGAIGAAVNYVTRKPAWNRTHREAFLTAGSHGQRQGGVGLRGPVNDAAAYSVYLDAAGGDGYRALEEVERRNYALALSVRPASGLAATFSLDGGMNDDARYFGTPLRGGSFDDRVRRINYNVSDAVVRYDDRLWRAKVEYRAGPDVRLRNETYHATSERHWRNAESYGFDRTGGSVIRSDYLEILHDLQQTGNRLDVSIDGSVAGLPNRFVAGVDWHRTRLLHTNNAPYRGASAVDPYAFDPGVFDSPDPTKPGRQARLRTTALYAENALDLAPRWKLVGGLRHERTRLDDDNLRTAVRQRKSYAPTTGRIGLVWTASETLSFYGQYATGTDPLSGALSLPGGGTVFDLTRGRQAEVGAKGLLPAIRGEWTAAAYRIDKRHLLSRDPDEPGVVRQVGHQSSTGLELAFAAEPVSGWTVDANAAWLRARYEDFDEASGGTAVSRRGNVPVGVPERTAHLWTTYRLAPRWRAGAGLRYVGARFTNAANSGRLPGYTVADASLAYEHSSALRLMLSVRNLADRTYPVSGSGSTWLLGAPRTVQLTLRATF</sequence>
<evidence type="ECO:0000256" key="9">
    <source>
        <dbReference type="ARBA" id="ARBA00023065"/>
    </source>
</evidence>
<evidence type="ECO:0000256" key="16">
    <source>
        <dbReference type="RuleBase" id="RU003357"/>
    </source>
</evidence>
<evidence type="ECO:0000256" key="11">
    <source>
        <dbReference type="ARBA" id="ARBA00023136"/>
    </source>
</evidence>
<evidence type="ECO:0000256" key="3">
    <source>
        <dbReference type="ARBA" id="ARBA00022448"/>
    </source>
</evidence>
<dbReference type="GeneID" id="79791876"/>
<keyword evidence="9" id="KW-0406">Ion transport</keyword>
<dbReference type="InterPro" id="IPR012910">
    <property type="entry name" value="Plug_dom"/>
</dbReference>
<evidence type="ECO:0000259" key="19">
    <source>
        <dbReference type="Pfam" id="PF07715"/>
    </source>
</evidence>
<evidence type="ECO:0000256" key="2">
    <source>
        <dbReference type="ARBA" id="ARBA00009810"/>
    </source>
</evidence>
<dbReference type="InterPro" id="IPR010917">
    <property type="entry name" value="TonB_rcpt_CS"/>
</dbReference>
<keyword evidence="4 14" id="KW-1134">Transmembrane beta strand</keyword>
<dbReference type="PANTHER" id="PTHR32552:SF84">
    <property type="entry name" value="TONB-DEPENDENT RECEPTOR-RELATED"/>
    <property type="match status" value="1"/>
</dbReference>
<evidence type="ECO:0000256" key="12">
    <source>
        <dbReference type="ARBA" id="ARBA00023170"/>
    </source>
</evidence>
<keyword evidence="10 16" id="KW-0798">TonB box</keyword>
<evidence type="ECO:0000256" key="13">
    <source>
        <dbReference type="ARBA" id="ARBA00023237"/>
    </source>
</evidence>
<comment type="subcellular location">
    <subcellularLocation>
        <location evidence="1 14">Cell outer membrane</location>
        <topology evidence="1 14">Multi-pass membrane protein</topology>
    </subcellularLocation>
</comment>